<evidence type="ECO:0000259" key="1">
    <source>
        <dbReference type="Pfam" id="PF24610"/>
    </source>
</evidence>
<evidence type="ECO:0000313" key="2">
    <source>
        <dbReference type="EMBL" id="PWU90156.1"/>
    </source>
</evidence>
<dbReference type="Proteomes" id="UP000246121">
    <property type="component" value="Unassembled WGS sequence"/>
</dbReference>
<sequence length="428" mass="47414">MRRRMQQLRSDERKAAKAEARREQWLLEQHPYLDGVALAGLPLSKLGLSEDEEFTRLAEEHTVLAASPEKNAEALAAKEQCLKARAAQLAAAVVRQEAALREQMPYLMHLPLTWRCVSCTWRAIPSLWLSLRKHAALCEDPDRAGGAEAKRLERAMRIGEENCGDVVEARRRALVETENLHEEVPVPAGGAGSRCCHWEVGLVRIRVSALSHELDGLRADPTKNAEQIAATERAVRARAMELGSAKLQATEEEQRKYPFLPRRVDDVLMSDLRLAEDGVFQELVARRDALVAAGPGSNPELLTATERQLRGRASELAAANKAVDAFRTDEDEAVRARNPFLESNEVKLVPCASWVSRATPTYAALANERLQLMQSPVRNAAAIAATEEALRGRVEELALARAAAEDVLLAKYPFFATLPGLCCWQMRI</sequence>
<protein>
    <recommendedName>
        <fullName evidence="1">DUF7623 domain-containing protein</fullName>
    </recommendedName>
</protein>
<feature type="domain" description="DUF7623" evidence="1">
    <location>
        <begin position="360"/>
        <end position="404"/>
    </location>
</feature>
<feature type="domain" description="DUF7623" evidence="1">
    <location>
        <begin position="260"/>
        <end position="322"/>
    </location>
</feature>
<feature type="domain" description="DUF7623" evidence="1">
    <location>
        <begin position="39"/>
        <end position="97"/>
    </location>
</feature>
<dbReference type="Pfam" id="PF24610">
    <property type="entry name" value="DUF7623"/>
    <property type="match status" value="3"/>
</dbReference>
<accession>A0A2V2V3T1</accession>
<reference evidence="2 3" key="1">
    <citation type="journal article" date="2018" name="Microb. Genom.">
        <title>Expanding an expanded genome: long-read sequencing of Trypanosoma cruzi.</title>
        <authorList>
            <person name="Berna L."/>
            <person name="Rodriguez M."/>
            <person name="Chiribao M.L."/>
            <person name="Parodi-Talice A."/>
            <person name="Pita S."/>
            <person name="Rijo G."/>
            <person name="Alvarez-Valin F."/>
            <person name="Robello C."/>
        </authorList>
    </citation>
    <scope>NUCLEOTIDE SEQUENCE [LARGE SCALE GENOMIC DNA]</scope>
    <source>
        <strain evidence="2 3">Dm28c</strain>
    </source>
</reference>
<proteinExistence type="predicted"/>
<dbReference type="AlphaFoldDB" id="A0A2V2V3T1"/>
<dbReference type="InterPro" id="IPR056040">
    <property type="entry name" value="DUF7623"/>
</dbReference>
<comment type="caution">
    <text evidence="2">The sequence shown here is derived from an EMBL/GenBank/DDBJ whole genome shotgun (WGS) entry which is preliminary data.</text>
</comment>
<dbReference type="VEuPathDB" id="TriTrypDB:C3747_465g37"/>
<dbReference type="VEuPathDB" id="TriTrypDB:TcBrA4_0126420"/>
<evidence type="ECO:0000313" key="3">
    <source>
        <dbReference type="Proteomes" id="UP000246121"/>
    </source>
</evidence>
<organism evidence="2 3">
    <name type="scientific">Trypanosoma cruzi</name>
    <dbReference type="NCBI Taxonomy" id="5693"/>
    <lineage>
        <taxon>Eukaryota</taxon>
        <taxon>Discoba</taxon>
        <taxon>Euglenozoa</taxon>
        <taxon>Kinetoplastea</taxon>
        <taxon>Metakinetoplastina</taxon>
        <taxon>Trypanosomatida</taxon>
        <taxon>Trypanosomatidae</taxon>
        <taxon>Trypanosoma</taxon>
        <taxon>Schizotrypanum</taxon>
    </lineage>
</organism>
<name>A0A2V2V3T1_TRYCR</name>
<dbReference type="EMBL" id="PRFA01000053">
    <property type="protein sequence ID" value="PWU90156.1"/>
    <property type="molecule type" value="Genomic_DNA"/>
</dbReference>
<gene>
    <name evidence="2" type="ORF">C4B63_53g142</name>
</gene>
<dbReference type="VEuPathDB" id="TriTrypDB:C4B63_53g142"/>